<feature type="transmembrane region" description="Helical" evidence="1">
    <location>
        <begin position="44"/>
        <end position="66"/>
    </location>
</feature>
<proteinExistence type="predicted"/>
<keyword evidence="1" id="KW-1133">Transmembrane helix</keyword>
<accession>A0A0R1UD95</accession>
<dbReference type="EMBL" id="AZFM01000002">
    <property type="protein sequence ID" value="KRL91357.1"/>
    <property type="molecule type" value="Genomic_DNA"/>
</dbReference>
<evidence type="ECO:0000313" key="3">
    <source>
        <dbReference type="Proteomes" id="UP000051036"/>
    </source>
</evidence>
<evidence type="ECO:0000256" key="1">
    <source>
        <dbReference type="SAM" id="Phobius"/>
    </source>
</evidence>
<protein>
    <submittedName>
        <fullName evidence="2">Uncharacterized protein</fullName>
    </submittedName>
</protein>
<keyword evidence="1" id="KW-0812">Transmembrane</keyword>
<dbReference type="Proteomes" id="UP000051036">
    <property type="component" value="Unassembled WGS sequence"/>
</dbReference>
<dbReference type="AlphaFoldDB" id="A0A0R1UD95"/>
<dbReference type="Pfam" id="PF11877">
    <property type="entry name" value="DUF3397"/>
    <property type="match status" value="1"/>
</dbReference>
<name>A0A0R1UD95_9LACO</name>
<sequence length="67" mass="7797">MITNQKGWPSFLPYGFFTFFILVVLLTIRISVKEKNISLLKTVYELWGYLSLCSVFWFIGSLAILVM</sequence>
<reference evidence="2 3" key="1">
    <citation type="journal article" date="2015" name="Genome Announc.">
        <title>Expanding the biotechnology potential of lactobacilli through comparative genomics of 213 strains and associated genera.</title>
        <authorList>
            <person name="Sun Z."/>
            <person name="Harris H.M."/>
            <person name="McCann A."/>
            <person name="Guo C."/>
            <person name="Argimon S."/>
            <person name="Zhang W."/>
            <person name="Yang X."/>
            <person name="Jeffery I.B."/>
            <person name="Cooney J.C."/>
            <person name="Kagawa T.F."/>
            <person name="Liu W."/>
            <person name="Song Y."/>
            <person name="Salvetti E."/>
            <person name="Wrobel A."/>
            <person name="Rasinkangas P."/>
            <person name="Parkhill J."/>
            <person name="Rea M.C."/>
            <person name="O'Sullivan O."/>
            <person name="Ritari J."/>
            <person name="Douillard F.P."/>
            <person name="Paul Ross R."/>
            <person name="Yang R."/>
            <person name="Briner A.E."/>
            <person name="Felis G.E."/>
            <person name="de Vos W.M."/>
            <person name="Barrangou R."/>
            <person name="Klaenhammer T.R."/>
            <person name="Caufield P.W."/>
            <person name="Cui Y."/>
            <person name="Zhang H."/>
            <person name="O'Toole P.W."/>
        </authorList>
    </citation>
    <scope>NUCLEOTIDE SEQUENCE [LARGE SCALE GENOMIC DNA]</scope>
    <source>
        <strain evidence="2 3">DSM 16043</strain>
    </source>
</reference>
<dbReference type="PATRIC" id="fig|1423763.3.peg.660"/>
<gene>
    <name evidence="2" type="ORF">FC46_GL000656</name>
</gene>
<keyword evidence="3" id="KW-1185">Reference proteome</keyword>
<dbReference type="InterPro" id="IPR024515">
    <property type="entry name" value="DUF3397"/>
</dbReference>
<keyword evidence="1" id="KW-0472">Membrane</keyword>
<feature type="transmembrane region" description="Helical" evidence="1">
    <location>
        <begin position="12"/>
        <end position="32"/>
    </location>
</feature>
<organism evidence="2 3">
    <name type="scientific">Lactobacillus kalixensis DSM 16043</name>
    <dbReference type="NCBI Taxonomy" id="1423763"/>
    <lineage>
        <taxon>Bacteria</taxon>
        <taxon>Bacillati</taxon>
        <taxon>Bacillota</taxon>
        <taxon>Bacilli</taxon>
        <taxon>Lactobacillales</taxon>
        <taxon>Lactobacillaceae</taxon>
        <taxon>Lactobacillus</taxon>
    </lineage>
</organism>
<evidence type="ECO:0000313" key="2">
    <source>
        <dbReference type="EMBL" id="KRL91357.1"/>
    </source>
</evidence>
<comment type="caution">
    <text evidence="2">The sequence shown here is derived from an EMBL/GenBank/DDBJ whole genome shotgun (WGS) entry which is preliminary data.</text>
</comment>